<accession>X1IZ36</accession>
<proteinExistence type="predicted"/>
<dbReference type="AlphaFoldDB" id="X1IZ36"/>
<reference evidence="1" key="1">
    <citation type="journal article" date="2014" name="Front. Microbiol.">
        <title>High frequency of phylogenetically diverse reductive dehalogenase-homologous genes in deep subseafloor sedimentary metagenomes.</title>
        <authorList>
            <person name="Kawai M."/>
            <person name="Futagami T."/>
            <person name="Toyoda A."/>
            <person name="Takaki Y."/>
            <person name="Nishi S."/>
            <person name="Hori S."/>
            <person name="Arai W."/>
            <person name="Tsubouchi T."/>
            <person name="Morono Y."/>
            <person name="Uchiyama I."/>
            <person name="Ito T."/>
            <person name="Fujiyama A."/>
            <person name="Inagaki F."/>
            <person name="Takami H."/>
        </authorList>
    </citation>
    <scope>NUCLEOTIDE SEQUENCE</scope>
    <source>
        <strain evidence="1">Expedition CK06-06</strain>
    </source>
</reference>
<dbReference type="EMBL" id="BARU01036094">
    <property type="protein sequence ID" value="GAH87731.1"/>
    <property type="molecule type" value="Genomic_DNA"/>
</dbReference>
<gene>
    <name evidence="1" type="ORF">S03H2_56436</name>
</gene>
<comment type="caution">
    <text evidence="1">The sequence shown here is derived from an EMBL/GenBank/DDBJ whole genome shotgun (WGS) entry which is preliminary data.</text>
</comment>
<protein>
    <submittedName>
        <fullName evidence="1">Uncharacterized protein</fullName>
    </submittedName>
</protein>
<evidence type="ECO:0000313" key="1">
    <source>
        <dbReference type="EMBL" id="GAH87731.1"/>
    </source>
</evidence>
<sequence length="128" mass="14652">MKQITRWSPDTCSCVLDIEWDDTEPESSRTHTIKAVVSRCGSHQAGSDEGIFKAVLSENTRKNRVFGLAQQALPGVTLEDYDWSFDAERVLEVKFANMTPAQKVQLQQDCDNQFRNLVKITEKQFEIR</sequence>
<organism evidence="1">
    <name type="scientific">marine sediment metagenome</name>
    <dbReference type="NCBI Taxonomy" id="412755"/>
    <lineage>
        <taxon>unclassified sequences</taxon>
        <taxon>metagenomes</taxon>
        <taxon>ecological metagenomes</taxon>
    </lineage>
</organism>
<name>X1IZ36_9ZZZZ</name>